<feature type="region of interest" description="Interaction with tRNA" evidence="9">
    <location>
        <begin position="147"/>
        <end position="149"/>
    </location>
</feature>
<dbReference type="Gene3D" id="2.40.30.10">
    <property type="entry name" value="Translation factors"/>
    <property type="match status" value="1"/>
</dbReference>
<dbReference type="SUPFAM" id="SSF52402">
    <property type="entry name" value="Adenine nucleotide alpha hydrolases-like"/>
    <property type="match status" value="1"/>
</dbReference>
<evidence type="ECO:0000256" key="2">
    <source>
        <dbReference type="ARBA" id="ARBA00022679"/>
    </source>
</evidence>
<comment type="caution">
    <text evidence="9">Lacks conserved residue(s) required for the propagation of feature annotation.</text>
</comment>
<dbReference type="FunFam" id="3.40.50.620:FF:000115">
    <property type="entry name" value="tRNA-specific 2-thiouridylase MnmA"/>
    <property type="match status" value="1"/>
</dbReference>
<keyword evidence="1 9" id="KW-0820">tRNA-binding</keyword>
<dbReference type="GO" id="GO:0005737">
    <property type="term" value="C:cytoplasm"/>
    <property type="evidence" value="ECO:0007669"/>
    <property type="project" value="UniProtKB-SubCell"/>
</dbReference>
<keyword evidence="2 9" id="KW-0808">Transferase</keyword>
<evidence type="ECO:0000256" key="8">
    <source>
        <dbReference type="ARBA" id="ARBA00051542"/>
    </source>
</evidence>
<dbReference type="GO" id="GO:0005524">
    <property type="term" value="F:ATP binding"/>
    <property type="evidence" value="ECO:0007669"/>
    <property type="project" value="UniProtKB-KW"/>
</dbReference>
<dbReference type="Proteomes" id="UP000176501">
    <property type="component" value="Unassembled WGS sequence"/>
</dbReference>
<feature type="binding site" evidence="9">
    <location>
        <position position="37"/>
    </location>
    <ligand>
        <name>ATP</name>
        <dbReference type="ChEBI" id="CHEBI:30616"/>
    </ligand>
</feature>
<name>A0A1F7W6N1_9BACT</name>
<dbReference type="Gene3D" id="2.30.30.280">
    <property type="entry name" value="Adenine nucleotide alpha hydrolases-like domains"/>
    <property type="match status" value="1"/>
</dbReference>
<evidence type="ECO:0000313" key="12">
    <source>
        <dbReference type="EMBL" id="OGL98483.1"/>
    </source>
</evidence>
<dbReference type="Pfam" id="PF03054">
    <property type="entry name" value="tRNA_Me_trans"/>
    <property type="match status" value="1"/>
</dbReference>
<dbReference type="EC" id="2.8.1.13" evidence="9"/>
<evidence type="ECO:0000259" key="11">
    <source>
        <dbReference type="Pfam" id="PF20259"/>
    </source>
</evidence>
<feature type="domain" description="tRNA-specific 2-thiouridylase MnmA-like C-terminal" evidence="10">
    <location>
        <begin position="279"/>
        <end position="350"/>
    </location>
</feature>
<dbReference type="CDD" id="cd01998">
    <property type="entry name" value="MnmA_TRMU-like"/>
    <property type="match status" value="1"/>
</dbReference>
<evidence type="ECO:0000256" key="9">
    <source>
        <dbReference type="HAMAP-Rule" id="MF_00144"/>
    </source>
</evidence>
<keyword evidence="5 9" id="KW-0067">ATP-binding</keyword>
<evidence type="ECO:0000256" key="1">
    <source>
        <dbReference type="ARBA" id="ARBA00022555"/>
    </source>
</evidence>
<keyword evidence="4 9" id="KW-0547">Nucleotide-binding</keyword>
<feature type="region of interest" description="Interaction with target base in tRNA" evidence="9">
    <location>
        <begin position="100"/>
        <end position="102"/>
    </location>
</feature>
<dbReference type="InterPro" id="IPR023382">
    <property type="entry name" value="MnmA-like_central_sf"/>
</dbReference>
<dbReference type="InterPro" id="IPR046884">
    <property type="entry name" value="MnmA-like_central"/>
</dbReference>
<comment type="caution">
    <text evidence="12">The sequence shown here is derived from an EMBL/GenBank/DDBJ whole genome shotgun (WGS) entry which is preliminary data.</text>
</comment>
<gene>
    <name evidence="9" type="primary">mnmA</name>
    <name evidence="12" type="ORF">A2304_02210</name>
</gene>
<keyword evidence="7" id="KW-1015">Disulfide bond</keyword>
<comment type="subcellular location">
    <subcellularLocation>
        <location evidence="9">Cytoplasm</location>
    </subcellularLocation>
</comment>
<feature type="active site" description="Cysteine persulfide intermediate" evidence="9">
    <location>
        <position position="197"/>
    </location>
</feature>
<comment type="similarity">
    <text evidence="9">Belongs to the MnmA/TRMU family.</text>
</comment>
<reference evidence="12 13" key="1">
    <citation type="journal article" date="2016" name="Nat. Commun.">
        <title>Thousands of microbial genomes shed light on interconnected biogeochemical processes in an aquifer system.</title>
        <authorList>
            <person name="Anantharaman K."/>
            <person name="Brown C.T."/>
            <person name="Hug L.A."/>
            <person name="Sharon I."/>
            <person name="Castelle C.J."/>
            <person name="Probst A.J."/>
            <person name="Thomas B.C."/>
            <person name="Singh A."/>
            <person name="Wilkins M.J."/>
            <person name="Karaoz U."/>
            <person name="Brodie E.L."/>
            <person name="Williams K.H."/>
            <person name="Hubbard S.S."/>
            <person name="Banfield J.F."/>
        </authorList>
    </citation>
    <scope>NUCLEOTIDE SEQUENCE [LARGE SCALE GENOMIC DNA]</scope>
</reference>
<feature type="site" description="Interaction with tRNA" evidence="9">
    <location>
        <position position="130"/>
    </location>
</feature>
<dbReference type="PANTHER" id="PTHR11933">
    <property type="entry name" value="TRNA 5-METHYLAMINOMETHYL-2-THIOURIDYLATE -METHYLTRANSFERASE"/>
    <property type="match status" value="1"/>
</dbReference>
<organism evidence="12 13">
    <name type="scientific">Candidatus Uhrbacteria bacterium RIFOXYB2_FULL_57_15</name>
    <dbReference type="NCBI Taxonomy" id="1802422"/>
    <lineage>
        <taxon>Bacteria</taxon>
        <taxon>Candidatus Uhriibacteriota</taxon>
    </lineage>
</organism>
<keyword evidence="3 9" id="KW-0819">tRNA processing</keyword>
<feature type="binding site" evidence="9">
    <location>
        <position position="129"/>
    </location>
    <ligand>
        <name>ATP</name>
        <dbReference type="ChEBI" id="CHEBI:30616"/>
    </ligand>
</feature>
<dbReference type="NCBIfam" id="NF001138">
    <property type="entry name" value="PRK00143.1"/>
    <property type="match status" value="1"/>
</dbReference>
<protein>
    <recommendedName>
        <fullName evidence="9">tRNA-specific 2-thiouridylase MnmA</fullName>
        <ecNumber evidence="9">2.8.1.13</ecNumber>
    </recommendedName>
</protein>
<dbReference type="GO" id="GO:0000049">
    <property type="term" value="F:tRNA binding"/>
    <property type="evidence" value="ECO:0007669"/>
    <property type="project" value="UniProtKB-KW"/>
</dbReference>
<dbReference type="Pfam" id="PF20258">
    <property type="entry name" value="tRNA_Me_trans_C"/>
    <property type="match status" value="1"/>
</dbReference>
<proteinExistence type="inferred from homology"/>
<feature type="active site" description="Nucleophile" evidence="9">
    <location>
        <position position="105"/>
    </location>
</feature>
<feature type="binding site" evidence="9">
    <location>
        <begin position="11"/>
        <end position="18"/>
    </location>
    <ligand>
        <name>ATP</name>
        <dbReference type="ChEBI" id="CHEBI:30616"/>
    </ligand>
</feature>
<dbReference type="EMBL" id="MGFE01000020">
    <property type="protein sequence ID" value="OGL98483.1"/>
    <property type="molecule type" value="Genomic_DNA"/>
</dbReference>
<evidence type="ECO:0000313" key="13">
    <source>
        <dbReference type="Proteomes" id="UP000176501"/>
    </source>
</evidence>
<evidence type="ECO:0000256" key="6">
    <source>
        <dbReference type="ARBA" id="ARBA00022884"/>
    </source>
</evidence>
<evidence type="ECO:0000256" key="5">
    <source>
        <dbReference type="ARBA" id="ARBA00022840"/>
    </source>
</evidence>
<dbReference type="HAMAP" id="MF_00144">
    <property type="entry name" value="tRNA_thiouridyl_MnmA"/>
    <property type="match status" value="1"/>
</dbReference>
<dbReference type="Pfam" id="PF20259">
    <property type="entry name" value="tRNA_Me_trans_M"/>
    <property type="match status" value="1"/>
</dbReference>
<dbReference type="GO" id="GO:0002143">
    <property type="term" value="P:tRNA wobble position uridine thiolation"/>
    <property type="evidence" value="ECO:0007669"/>
    <property type="project" value="TreeGrafter"/>
</dbReference>
<evidence type="ECO:0000256" key="4">
    <source>
        <dbReference type="ARBA" id="ARBA00022741"/>
    </source>
</evidence>
<evidence type="ECO:0000256" key="3">
    <source>
        <dbReference type="ARBA" id="ARBA00022694"/>
    </source>
</evidence>
<comment type="function">
    <text evidence="9">Catalyzes the 2-thiolation of uridine at the wobble position (U34) of tRNA, leading to the formation of s(2)U34.</text>
</comment>
<accession>A0A1F7W6N1</accession>
<dbReference type="GO" id="GO:0103016">
    <property type="term" value="F:tRNA-uridine 2-sulfurtransferase activity"/>
    <property type="evidence" value="ECO:0007669"/>
    <property type="project" value="UniProtKB-EC"/>
</dbReference>
<keyword evidence="9" id="KW-0963">Cytoplasm</keyword>
<feature type="domain" description="tRNA-specific 2-thiouridylase MnmA-like central" evidence="11">
    <location>
        <begin position="206"/>
        <end position="267"/>
    </location>
</feature>
<evidence type="ECO:0000256" key="7">
    <source>
        <dbReference type="ARBA" id="ARBA00023157"/>
    </source>
</evidence>
<dbReference type="InterPro" id="IPR004506">
    <property type="entry name" value="MnmA-like"/>
</dbReference>
<dbReference type="InterPro" id="IPR014729">
    <property type="entry name" value="Rossmann-like_a/b/a_fold"/>
</dbReference>
<evidence type="ECO:0000259" key="10">
    <source>
        <dbReference type="Pfam" id="PF20258"/>
    </source>
</evidence>
<dbReference type="AlphaFoldDB" id="A0A1F7W6N1"/>
<sequence>MSETRPKVLVGMSGGVDSSVAAALLLDQGYEVIGAFMKNWTETKCDGENRECGWREERRDAMRVAAKLGIPFVTFDFEKEYRDKVVDNLFQEYASGRTPNPDVLCNKYVKFDLFVKEADKLGCAFVATGHYARIEDGRLLAGSDPNKDQTYFLWAIPRDVLPRVLFPVGGMQKPVVRDMARTFGLPTADKKDSTGICFVGEVDIRAFLKERIPEDPGDIVTITGEIVGTHEGVAFYTIGQRHGLNVGGGMPYYVVDKKPETKQLIVSSNFHPQLFGKSVRAFQANWFCQPKVGDKIFARVRYRQPLQACVIVAIERENVEVAFDESVRAVTPGQSIVFYDGEEMLGGAIIR</sequence>
<dbReference type="PANTHER" id="PTHR11933:SF5">
    <property type="entry name" value="MITOCHONDRIAL TRNA-SPECIFIC 2-THIOURIDYLASE 1"/>
    <property type="match status" value="1"/>
</dbReference>
<feature type="site" description="Interaction with tRNA" evidence="9">
    <location>
        <position position="334"/>
    </location>
</feature>
<comment type="catalytic activity">
    <reaction evidence="8 9">
        <text>S-sulfanyl-L-cysteinyl-[protein] + uridine(34) in tRNA + AH2 + ATP = 2-thiouridine(34) in tRNA + L-cysteinyl-[protein] + A + AMP + diphosphate + H(+)</text>
        <dbReference type="Rhea" id="RHEA:47032"/>
        <dbReference type="Rhea" id="RHEA-COMP:10131"/>
        <dbReference type="Rhea" id="RHEA-COMP:11726"/>
        <dbReference type="Rhea" id="RHEA-COMP:11727"/>
        <dbReference type="Rhea" id="RHEA-COMP:11728"/>
        <dbReference type="ChEBI" id="CHEBI:13193"/>
        <dbReference type="ChEBI" id="CHEBI:15378"/>
        <dbReference type="ChEBI" id="CHEBI:17499"/>
        <dbReference type="ChEBI" id="CHEBI:29950"/>
        <dbReference type="ChEBI" id="CHEBI:30616"/>
        <dbReference type="ChEBI" id="CHEBI:33019"/>
        <dbReference type="ChEBI" id="CHEBI:61963"/>
        <dbReference type="ChEBI" id="CHEBI:65315"/>
        <dbReference type="ChEBI" id="CHEBI:87170"/>
        <dbReference type="ChEBI" id="CHEBI:456215"/>
        <dbReference type="EC" id="2.8.1.13"/>
    </reaction>
</comment>
<dbReference type="InterPro" id="IPR046885">
    <property type="entry name" value="MnmA-like_C"/>
</dbReference>
<dbReference type="FunFam" id="2.30.30.280:FF:000001">
    <property type="entry name" value="tRNA-specific 2-thiouridylase MnmA"/>
    <property type="match status" value="1"/>
</dbReference>
<dbReference type="Gene3D" id="3.40.50.620">
    <property type="entry name" value="HUPs"/>
    <property type="match status" value="1"/>
</dbReference>
<dbReference type="NCBIfam" id="TIGR00420">
    <property type="entry name" value="trmU"/>
    <property type="match status" value="1"/>
</dbReference>
<feature type="region of interest" description="Interaction with tRNA" evidence="9">
    <location>
        <begin position="301"/>
        <end position="302"/>
    </location>
</feature>
<keyword evidence="6 9" id="KW-0694">RNA-binding</keyword>